<evidence type="ECO:0000313" key="2">
    <source>
        <dbReference type="Proteomes" id="UP001207468"/>
    </source>
</evidence>
<proteinExistence type="predicted"/>
<keyword evidence="2" id="KW-1185">Reference proteome</keyword>
<organism evidence="1 2">
    <name type="scientific">Russula earlei</name>
    <dbReference type="NCBI Taxonomy" id="71964"/>
    <lineage>
        <taxon>Eukaryota</taxon>
        <taxon>Fungi</taxon>
        <taxon>Dikarya</taxon>
        <taxon>Basidiomycota</taxon>
        <taxon>Agaricomycotina</taxon>
        <taxon>Agaricomycetes</taxon>
        <taxon>Russulales</taxon>
        <taxon>Russulaceae</taxon>
        <taxon>Russula</taxon>
    </lineage>
</organism>
<dbReference type="EMBL" id="JAGFNK010000172">
    <property type="protein sequence ID" value="KAI9461873.1"/>
    <property type="molecule type" value="Genomic_DNA"/>
</dbReference>
<gene>
    <name evidence="1" type="ORF">F5148DRAFT_1315822</name>
</gene>
<protein>
    <submittedName>
        <fullName evidence="1">Uncharacterized protein</fullName>
    </submittedName>
</protein>
<dbReference type="Proteomes" id="UP001207468">
    <property type="component" value="Unassembled WGS sequence"/>
</dbReference>
<evidence type="ECO:0000313" key="1">
    <source>
        <dbReference type="EMBL" id="KAI9461873.1"/>
    </source>
</evidence>
<name>A0ACC0U5A6_9AGAM</name>
<accession>A0ACC0U5A6</accession>
<reference evidence="1" key="1">
    <citation type="submission" date="2021-03" db="EMBL/GenBank/DDBJ databases">
        <title>Evolutionary priming and transition to the ectomycorrhizal habit in an iconic lineage of mushroom-forming fungi: is preadaptation a requirement?</title>
        <authorList>
            <consortium name="DOE Joint Genome Institute"/>
            <person name="Looney B.P."/>
            <person name="Miyauchi S."/>
            <person name="Morin E."/>
            <person name="Drula E."/>
            <person name="Courty P.E."/>
            <person name="Chicoki N."/>
            <person name="Fauchery L."/>
            <person name="Kohler A."/>
            <person name="Kuo A."/>
            <person name="LaButti K."/>
            <person name="Pangilinan J."/>
            <person name="Lipzen A."/>
            <person name="Riley R."/>
            <person name="Andreopoulos W."/>
            <person name="He G."/>
            <person name="Johnson J."/>
            <person name="Barry K.W."/>
            <person name="Grigoriev I.V."/>
            <person name="Nagy L."/>
            <person name="Hibbett D."/>
            <person name="Henrissat B."/>
            <person name="Matheny P.B."/>
            <person name="Labbe J."/>
            <person name="Martin A.F."/>
        </authorList>
    </citation>
    <scope>NUCLEOTIDE SEQUENCE</scope>
    <source>
        <strain evidence="1">BPL698</strain>
    </source>
</reference>
<comment type="caution">
    <text evidence="1">The sequence shown here is derived from an EMBL/GenBank/DDBJ whole genome shotgun (WGS) entry which is preliminary data.</text>
</comment>
<sequence length="530" mass="57412">MAHFRMGRPFVHNTPERRASQSCTNGGFYKSPTQSQSFSYTTPIDITWDSSCLNSTYADIYLYAPGVSTTRIHAWHNVDCLSGSFQTPFEPKWWNSTQSVNLQLSIVPSNTPPFLAPFPAGPIFTVTYQPPSSGGTPESADTSKPDSPVTVVNNTLYANKHVSGGRVAAAVMMPLLIVGLILAAYVKFKRERGKVSRRRWSEALDRRMSTISTDWKPISVAGAHAAIRSSLTVDTNHRASAFSFGNLRPASAVTVAVEGGQAGIGSRAFTVLPRQSNGMTQLRSSVTSSQILAERVSRVSFAPDVRPSLDSRRTVTSRAFHTSIVPPLPDRKWEISQSVTPDSEHDESLSPTQTNGPETLSIEDIQARLAGEETVSRPSVEAVIPALRMMRTCDPSSNVEGEGEPELLFSAQSATFPTIPSPTHSPHSPESGSSMSTFMPMQPMPADAMSPDDMLRAYAERRAVKTPGILMGPTVPSPTYAGASAHGGMRTLYSPRHSQIHMGVSDRSDKRTTAGSQFSFMDDDAYGGTH</sequence>